<dbReference type="Proteomes" id="UP000809621">
    <property type="component" value="Unassembled WGS sequence"/>
</dbReference>
<keyword evidence="3" id="KW-1185">Reference proteome</keyword>
<name>A0ABS2HR73_9VIBR</name>
<sequence>MRSTPVRFSRSHGGASRRRASFAKATTASASPAPVTLVAQNVARKASTSAVKAA</sequence>
<evidence type="ECO:0000313" key="3">
    <source>
        <dbReference type="Proteomes" id="UP000809621"/>
    </source>
</evidence>
<protein>
    <submittedName>
        <fullName evidence="2">Uncharacterized protein</fullName>
    </submittedName>
</protein>
<accession>A0ABS2HR73</accession>
<reference evidence="2 3" key="1">
    <citation type="submission" date="2021-02" db="EMBL/GenBank/DDBJ databases">
        <authorList>
            <person name="Park J.-S."/>
        </authorList>
    </citation>
    <scope>NUCLEOTIDE SEQUENCE [LARGE SCALE GENOMIC DNA]</scope>
    <source>
        <strain evidence="2 3">188UL20-2</strain>
    </source>
</reference>
<evidence type="ECO:0000313" key="2">
    <source>
        <dbReference type="EMBL" id="MBM7038549.1"/>
    </source>
</evidence>
<dbReference type="EMBL" id="JAFEUM010000012">
    <property type="protein sequence ID" value="MBM7038549.1"/>
    <property type="molecule type" value="Genomic_DNA"/>
</dbReference>
<organism evidence="2 3">
    <name type="scientific">Vibrio ulleungensis</name>
    <dbReference type="NCBI Taxonomy" id="2807619"/>
    <lineage>
        <taxon>Bacteria</taxon>
        <taxon>Pseudomonadati</taxon>
        <taxon>Pseudomonadota</taxon>
        <taxon>Gammaproteobacteria</taxon>
        <taxon>Vibrionales</taxon>
        <taxon>Vibrionaceae</taxon>
        <taxon>Vibrio</taxon>
    </lineage>
</organism>
<feature type="region of interest" description="Disordered" evidence="1">
    <location>
        <begin position="1"/>
        <end position="31"/>
    </location>
</feature>
<dbReference type="RefSeq" id="WP_205159988.1">
    <property type="nucleotide sequence ID" value="NZ_JAFEUM010000012.1"/>
</dbReference>
<comment type="caution">
    <text evidence="2">The sequence shown here is derived from an EMBL/GenBank/DDBJ whole genome shotgun (WGS) entry which is preliminary data.</text>
</comment>
<gene>
    <name evidence="2" type="ORF">JQC93_19405</name>
</gene>
<proteinExistence type="predicted"/>
<feature type="compositionally biased region" description="Low complexity" evidence="1">
    <location>
        <begin position="22"/>
        <end position="31"/>
    </location>
</feature>
<evidence type="ECO:0000256" key="1">
    <source>
        <dbReference type="SAM" id="MobiDB-lite"/>
    </source>
</evidence>